<dbReference type="OrthoDB" id="1492425at2"/>
<organism evidence="1 4">
    <name type="scientific">Pseudoduganella albidiflava</name>
    <dbReference type="NCBI Taxonomy" id="321983"/>
    <lineage>
        <taxon>Bacteria</taxon>
        <taxon>Pseudomonadati</taxon>
        <taxon>Pseudomonadota</taxon>
        <taxon>Betaproteobacteria</taxon>
        <taxon>Burkholderiales</taxon>
        <taxon>Oxalobacteraceae</taxon>
        <taxon>Telluria group</taxon>
        <taxon>Pseudoduganella</taxon>
    </lineage>
</organism>
<sequence length="317" mass="35699">MIDYSIYYQQELHPSEINGIAHHDIFVSAFNSSERVRKVYEQISADRKIWLVHPEYRYDADELPQNQEMVLPKVNNEAEQTYDLLASLGPLDGKTLCIDITGFMRHVLISLMAGLARVSVAQVTVLYSEPESYAKQEATQFSTSTSGSVRTILGMRQTRDEQAPDVLILGVGFDDKLISEVINHKEHLVVYPVLGFPSLSPDMFQQSAIRAARSAAPALDEAWITKRYFAPANNPFATATVVSEIVKRLDLAGIPPNIYLSPLSTKVQVLGFVLYWILEGQYRGAISPLLPECDTYAQETTIGLKRLWKYDVELQRK</sequence>
<reference evidence="1" key="1">
    <citation type="journal article" date="2014" name="Int. J. Syst. Evol. Microbiol.">
        <title>Complete genome sequence of Corynebacterium casei LMG S-19264T (=DSM 44701T), isolated from a smear-ripened cheese.</title>
        <authorList>
            <consortium name="US DOE Joint Genome Institute (JGI-PGF)"/>
            <person name="Walter F."/>
            <person name="Albersmeier A."/>
            <person name="Kalinowski J."/>
            <person name="Ruckert C."/>
        </authorList>
    </citation>
    <scope>NUCLEOTIDE SEQUENCE</scope>
    <source>
        <strain evidence="1">KCTC 12343</strain>
    </source>
</reference>
<dbReference type="Proteomes" id="UP000628442">
    <property type="component" value="Unassembled WGS sequence"/>
</dbReference>
<dbReference type="AlphaFoldDB" id="A0A411X654"/>
<evidence type="ECO:0000313" key="4">
    <source>
        <dbReference type="Proteomes" id="UP000628442"/>
    </source>
</evidence>
<dbReference type="EMBL" id="CP036401">
    <property type="protein sequence ID" value="QBI04520.1"/>
    <property type="molecule type" value="Genomic_DNA"/>
</dbReference>
<evidence type="ECO:0000313" key="1">
    <source>
        <dbReference type="EMBL" id="GGY27999.1"/>
    </source>
</evidence>
<keyword evidence="3" id="KW-1185">Reference proteome</keyword>
<evidence type="ECO:0000313" key="3">
    <source>
        <dbReference type="Proteomes" id="UP000292307"/>
    </source>
</evidence>
<gene>
    <name evidence="2" type="ORF">EYF70_29640</name>
    <name evidence="1" type="ORF">GCM10007387_07590</name>
</gene>
<name>A0A411X654_9BURK</name>
<reference evidence="1" key="3">
    <citation type="submission" date="2022-12" db="EMBL/GenBank/DDBJ databases">
        <authorList>
            <person name="Sun Q."/>
            <person name="Kim S."/>
        </authorList>
    </citation>
    <scope>NUCLEOTIDE SEQUENCE</scope>
    <source>
        <strain evidence="1">KCTC 12343</strain>
    </source>
</reference>
<reference evidence="2 3" key="2">
    <citation type="submission" date="2019-02" db="EMBL/GenBank/DDBJ databases">
        <title>Draft Genome Sequences of Six Type Strains of the Genus Massilia.</title>
        <authorList>
            <person name="Miess H."/>
            <person name="Frediansyhah A."/>
            <person name="Gross H."/>
        </authorList>
    </citation>
    <scope>NUCLEOTIDE SEQUENCE [LARGE SCALE GENOMIC DNA]</scope>
    <source>
        <strain evidence="2 3">DSM 17472</strain>
    </source>
</reference>
<protein>
    <submittedName>
        <fullName evidence="1">Uncharacterized protein</fullName>
    </submittedName>
</protein>
<evidence type="ECO:0000313" key="2">
    <source>
        <dbReference type="EMBL" id="QBI04520.1"/>
    </source>
</evidence>
<dbReference type="EMBL" id="BMWV01000001">
    <property type="protein sequence ID" value="GGY27999.1"/>
    <property type="molecule type" value="Genomic_DNA"/>
</dbReference>
<dbReference type="Proteomes" id="UP000292307">
    <property type="component" value="Chromosome"/>
</dbReference>
<dbReference type="RefSeq" id="WP_131148581.1">
    <property type="nucleotide sequence ID" value="NZ_BMWV01000001.1"/>
</dbReference>
<proteinExistence type="predicted"/>
<accession>A0A411X654</accession>